<accession>A0ABV8DY53</accession>
<dbReference type="Gene3D" id="3.40.50.1820">
    <property type="entry name" value="alpha/beta hydrolase"/>
    <property type="match status" value="1"/>
</dbReference>
<evidence type="ECO:0000256" key="1">
    <source>
        <dbReference type="ARBA" id="ARBA00022801"/>
    </source>
</evidence>
<name>A0ABV8DY53_9NOCA</name>
<evidence type="ECO:0000313" key="4">
    <source>
        <dbReference type="Proteomes" id="UP001595696"/>
    </source>
</evidence>
<keyword evidence="4" id="KW-1185">Reference proteome</keyword>
<feature type="domain" description="Alpha/beta hydrolase fold-3" evidence="2">
    <location>
        <begin position="72"/>
        <end position="255"/>
    </location>
</feature>
<evidence type="ECO:0000259" key="2">
    <source>
        <dbReference type="Pfam" id="PF07859"/>
    </source>
</evidence>
<reference evidence="4" key="1">
    <citation type="journal article" date="2019" name="Int. J. Syst. Evol. Microbiol.">
        <title>The Global Catalogue of Microorganisms (GCM) 10K type strain sequencing project: providing services to taxonomists for standard genome sequencing and annotation.</title>
        <authorList>
            <consortium name="The Broad Institute Genomics Platform"/>
            <consortium name="The Broad Institute Genome Sequencing Center for Infectious Disease"/>
            <person name="Wu L."/>
            <person name="Ma J."/>
        </authorList>
    </citation>
    <scope>NUCLEOTIDE SEQUENCE [LARGE SCALE GENOMIC DNA]</scope>
    <source>
        <strain evidence="4">CGMCC 4.7330</strain>
    </source>
</reference>
<dbReference type="Pfam" id="PF07859">
    <property type="entry name" value="Abhydrolase_3"/>
    <property type="match status" value="1"/>
</dbReference>
<dbReference type="SUPFAM" id="SSF53474">
    <property type="entry name" value="alpha/beta-Hydrolases"/>
    <property type="match status" value="1"/>
</dbReference>
<proteinExistence type="predicted"/>
<dbReference type="PANTHER" id="PTHR48081:SF8">
    <property type="entry name" value="ALPHA_BETA HYDROLASE FOLD-3 DOMAIN-CONTAINING PROTEIN-RELATED"/>
    <property type="match status" value="1"/>
</dbReference>
<organism evidence="3 4">
    <name type="scientific">Nocardia jiangsuensis</name>
    <dbReference type="NCBI Taxonomy" id="1691563"/>
    <lineage>
        <taxon>Bacteria</taxon>
        <taxon>Bacillati</taxon>
        <taxon>Actinomycetota</taxon>
        <taxon>Actinomycetes</taxon>
        <taxon>Mycobacteriales</taxon>
        <taxon>Nocardiaceae</taxon>
        <taxon>Nocardia</taxon>
    </lineage>
</organism>
<dbReference type="EMBL" id="JBHSAX010000017">
    <property type="protein sequence ID" value="MFC3964769.1"/>
    <property type="molecule type" value="Genomic_DNA"/>
</dbReference>
<evidence type="ECO:0000313" key="3">
    <source>
        <dbReference type="EMBL" id="MFC3964769.1"/>
    </source>
</evidence>
<comment type="caution">
    <text evidence="3">The sequence shown here is derived from an EMBL/GenBank/DDBJ whole genome shotgun (WGS) entry which is preliminary data.</text>
</comment>
<dbReference type="GO" id="GO:0016787">
    <property type="term" value="F:hydrolase activity"/>
    <property type="evidence" value="ECO:0007669"/>
    <property type="project" value="UniProtKB-KW"/>
</dbReference>
<gene>
    <name evidence="3" type="ORF">ACFO0B_22510</name>
</gene>
<dbReference type="InterPro" id="IPR029058">
    <property type="entry name" value="AB_hydrolase_fold"/>
</dbReference>
<keyword evidence="1 3" id="KW-0378">Hydrolase</keyword>
<dbReference type="Proteomes" id="UP001595696">
    <property type="component" value="Unassembled WGS sequence"/>
</dbReference>
<sequence>MSWQMHVLAGLIRLTRHRRYATAGNARAYLAEPKRPARPPARLRERLSTREIDGFPVHTVEPETVKGSGGTVYLHGGGYVGAIATQHWDLVADIATATGRPVHVPRYGLAPQHTARDAHALLATLLAELDGPTYLAGDSAGAGLALAAALHAEPIGLTLIAPWLDIALTNPEIPALERRDPWLSAAGLKLCGEVWRGDLAPDDPLVSPLFGDLTQLPPIDLYIGGRDIALADCRLLRDRAPAVTMHEEPGAIHDYPLLPFAPESRAARRTLLGNIGATFG</sequence>
<dbReference type="RefSeq" id="WP_378614519.1">
    <property type="nucleotide sequence ID" value="NZ_JBHSAX010000017.1"/>
</dbReference>
<dbReference type="PANTHER" id="PTHR48081">
    <property type="entry name" value="AB HYDROLASE SUPERFAMILY PROTEIN C4A8.06C"/>
    <property type="match status" value="1"/>
</dbReference>
<protein>
    <submittedName>
        <fullName evidence="3">Alpha/beta hydrolase fold domain-containing protein</fullName>
    </submittedName>
</protein>
<dbReference type="InterPro" id="IPR013094">
    <property type="entry name" value="AB_hydrolase_3"/>
</dbReference>
<dbReference type="InterPro" id="IPR050300">
    <property type="entry name" value="GDXG_lipolytic_enzyme"/>
</dbReference>